<feature type="domain" description="Outer membrane protein beta-barrel" evidence="3">
    <location>
        <begin position="5"/>
        <end position="167"/>
    </location>
</feature>
<evidence type="ECO:0000259" key="3">
    <source>
        <dbReference type="Pfam" id="PF13505"/>
    </source>
</evidence>
<organism evidence="4 5">
    <name type="scientific">Simiduia aestuariiviva</name>
    <dbReference type="NCBI Taxonomy" id="1510459"/>
    <lineage>
        <taxon>Bacteria</taxon>
        <taxon>Pseudomonadati</taxon>
        <taxon>Pseudomonadota</taxon>
        <taxon>Gammaproteobacteria</taxon>
        <taxon>Cellvibrionales</taxon>
        <taxon>Cellvibrionaceae</taxon>
        <taxon>Simiduia</taxon>
    </lineage>
</organism>
<evidence type="ECO:0000313" key="4">
    <source>
        <dbReference type="EMBL" id="MBB3167415.1"/>
    </source>
</evidence>
<keyword evidence="5" id="KW-1185">Reference proteome</keyword>
<name>A0A839UPV8_9GAMM</name>
<dbReference type="InterPro" id="IPR027385">
    <property type="entry name" value="Beta-barrel_OMP"/>
</dbReference>
<evidence type="ECO:0000256" key="1">
    <source>
        <dbReference type="ARBA" id="ARBA00022729"/>
    </source>
</evidence>
<dbReference type="RefSeq" id="WP_183908113.1">
    <property type="nucleotide sequence ID" value="NZ_JACHXZ010000001.1"/>
</dbReference>
<keyword evidence="1 2" id="KW-0732">Signal</keyword>
<evidence type="ECO:0000256" key="2">
    <source>
        <dbReference type="SAM" id="SignalP"/>
    </source>
</evidence>
<dbReference type="Pfam" id="PF13505">
    <property type="entry name" value="OMP_b-brl"/>
    <property type="match status" value="1"/>
</dbReference>
<dbReference type="InterPro" id="IPR011250">
    <property type="entry name" value="OMP/PagP_B-barrel"/>
</dbReference>
<gene>
    <name evidence="4" type="ORF">FHS30_000591</name>
</gene>
<dbReference type="AlphaFoldDB" id="A0A839UPV8"/>
<dbReference type="EMBL" id="JACHXZ010000001">
    <property type="protein sequence ID" value="MBB3167415.1"/>
    <property type="molecule type" value="Genomic_DNA"/>
</dbReference>
<dbReference type="SUPFAM" id="SSF56925">
    <property type="entry name" value="OMPA-like"/>
    <property type="match status" value="1"/>
</dbReference>
<evidence type="ECO:0000313" key="5">
    <source>
        <dbReference type="Proteomes" id="UP000559987"/>
    </source>
</evidence>
<protein>
    <recommendedName>
        <fullName evidence="3">Outer membrane protein beta-barrel domain-containing protein</fullName>
    </recommendedName>
</protein>
<comment type="caution">
    <text evidence="4">The sequence shown here is derived from an EMBL/GenBank/DDBJ whole genome shotgun (WGS) entry which is preliminary data.</text>
</comment>
<sequence>MFKSLLAVGVIAATTMASQAQAEHRVNLDVSYLGGISSDYSEVGLSYDSELRMQGIKGAFYVPMGPYAFWQGSYDYSADTVFDDKTEITMGKVYAGGRLPLGDLFALKAYVGYASDEITDEDGVIEDSGTLYGVAADLSVAERFTLEAHYEQADLGDFTFNEYGVNGYWYFTPTIAVGGGYKYRDFELDTAADSFSLDFGYVEAGLRISF</sequence>
<dbReference type="Proteomes" id="UP000559987">
    <property type="component" value="Unassembled WGS sequence"/>
</dbReference>
<accession>A0A839UPV8</accession>
<feature type="signal peptide" evidence="2">
    <location>
        <begin position="1"/>
        <end position="22"/>
    </location>
</feature>
<proteinExistence type="predicted"/>
<feature type="chain" id="PRO_5032557477" description="Outer membrane protein beta-barrel domain-containing protein" evidence="2">
    <location>
        <begin position="23"/>
        <end position="210"/>
    </location>
</feature>
<reference evidence="4 5" key="1">
    <citation type="submission" date="2020-08" db="EMBL/GenBank/DDBJ databases">
        <title>Genomic Encyclopedia of Type Strains, Phase III (KMG-III): the genomes of soil and plant-associated and newly described type strains.</title>
        <authorList>
            <person name="Whitman W."/>
        </authorList>
    </citation>
    <scope>NUCLEOTIDE SEQUENCE [LARGE SCALE GENOMIC DNA]</scope>
    <source>
        <strain evidence="4 5">CECT 8571</strain>
    </source>
</reference>